<protein>
    <submittedName>
        <fullName evidence="2">Uncharacterized protein</fullName>
    </submittedName>
</protein>
<feature type="transmembrane region" description="Helical" evidence="1">
    <location>
        <begin position="79"/>
        <end position="99"/>
    </location>
</feature>
<dbReference type="AlphaFoldDB" id="A0A8T0FZA2"/>
<sequence>MKQSRNRRVDNRQVGLALQSETRHWPSFGPATQALQLSASEKGSTEPTETLCGREMYATVGASGPEDSRFERRFHQSPLWIRLPSPIMLVPLAFSVFPLDSNL</sequence>
<reference evidence="2" key="2">
    <citation type="submission" date="2020-06" db="EMBL/GenBank/DDBJ databases">
        <authorList>
            <person name="Sheffer M."/>
        </authorList>
    </citation>
    <scope>NUCLEOTIDE SEQUENCE</scope>
</reference>
<gene>
    <name evidence="2" type="ORF">HNY73_002867</name>
</gene>
<organism evidence="2 3">
    <name type="scientific">Argiope bruennichi</name>
    <name type="common">Wasp spider</name>
    <name type="synonym">Aranea bruennichi</name>
    <dbReference type="NCBI Taxonomy" id="94029"/>
    <lineage>
        <taxon>Eukaryota</taxon>
        <taxon>Metazoa</taxon>
        <taxon>Ecdysozoa</taxon>
        <taxon>Arthropoda</taxon>
        <taxon>Chelicerata</taxon>
        <taxon>Arachnida</taxon>
        <taxon>Araneae</taxon>
        <taxon>Araneomorphae</taxon>
        <taxon>Entelegynae</taxon>
        <taxon>Araneoidea</taxon>
        <taxon>Araneidae</taxon>
        <taxon>Argiope</taxon>
    </lineage>
</organism>
<keyword evidence="1" id="KW-1133">Transmembrane helix</keyword>
<evidence type="ECO:0000313" key="3">
    <source>
        <dbReference type="Proteomes" id="UP000807504"/>
    </source>
</evidence>
<name>A0A8T0FZA2_ARGBR</name>
<keyword evidence="1" id="KW-0472">Membrane</keyword>
<evidence type="ECO:0000313" key="2">
    <source>
        <dbReference type="EMBL" id="KAF8794960.1"/>
    </source>
</evidence>
<dbReference type="Proteomes" id="UP000807504">
    <property type="component" value="Unassembled WGS sequence"/>
</dbReference>
<dbReference type="EMBL" id="JABXBU010000002">
    <property type="protein sequence ID" value="KAF8794960.1"/>
    <property type="molecule type" value="Genomic_DNA"/>
</dbReference>
<reference evidence="2" key="1">
    <citation type="journal article" date="2020" name="bioRxiv">
        <title>Chromosome-level reference genome of the European wasp spider Argiope bruennichi: a resource for studies on range expansion and evolutionary adaptation.</title>
        <authorList>
            <person name="Sheffer M.M."/>
            <person name="Hoppe A."/>
            <person name="Krehenwinkel H."/>
            <person name="Uhl G."/>
            <person name="Kuss A.W."/>
            <person name="Jensen L."/>
            <person name="Jensen C."/>
            <person name="Gillespie R.G."/>
            <person name="Hoff K.J."/>
            <person name="Prost S."/>
        </authorList>
    </citation>
    <scope>NUCLEOTIDE SEQUENCE</scope>
</reference>
<evidence type="ECO:0000256" key="1">
    <source>
        <dbReference type="SAM" id="Phobius"/>
    </source>
</evidence>
<accession>A0A8T0FZA2</accession>
<proteinExistence type="predicted"/>
<keyword evidence="3" id="KW-1185">Reference proteome</keyword>
<comment type="caution">
    <text evidence="2">The sequence shown here is derived from an EMBL/GenBank/DDBJ whole genome shotgun (WGS) entry which is preliminary data.</text>
</comment>
<keyword evidence="1" id="KW-0812">Transmembrane</keyword>